<protein>
    <submittedName>
        <fullName evidence="4">L-fuculose phosphate aldolase</fullName>
        <ecNumber evidence="4">4.1.2.17</ecNumber>
    </submittedName>
</protein>
<name>A0A344UQY0_9ACTN</name>
<dbReference type="Proteomes" id="UP000251995">
    <property type="component" value="Chromosome"/>
</dbReference>
<dbReference type="InterPro" id="IPR036409">
    <property type="entry name" value="Aldolase_II/adducin_N_sf"/>
</dbReference>
<dbReference type="InterPro" id="IPR050197">
    <property type="entry name" value="Aldolase_class_II_sugar_metab"/>
</dbReference>
<evidence type="ECO:0000259" key="3">
    <source>
        <dbReference type="SMART" id="SM01007"/>
    </source>
</evidence>
<evidence type="ECO:0000256" key="2">
    <source>
        <dbReference type="ARBA" id="ARBA00023239"/>
    </source>
</evidence>
<reference evidence="4 5" key="1">
    <citation type="submission" date="2017-12" db="EMBL/GenBank/DDBJ databases">
        <title>The whole genome sequence of the Acidipropionibacterium virtanenii sp. nov. type strain JS278.</title>
        <authorList>
            <person name="Laine P."/>
            <person name="Deptula P."/>
            <person name="Varmanen P."/>
            <person name="Auvinen P."/>
        </authorList>
    </citation>
    <scope>NUCLEOTIDE SEQUENCE [LARGE SCALE GENOMIC DNA]</scope>
    <source>
        <strain evidence="4 5">JS278</strain>
    </source>
</reference>
<feature type="domain" description="Class II aldolase/adducin N-terminal" evidence="3">
    <location>
        <begin position="8"/>
        <end position="181"/>
    </location>
</feature>
<dbReference type="PANTHER" id="PTHR22789">
    <property type="entry name" value="FUCULOSE PHOSPHATE ALDOLASE"/>
    <property type="match status" value="1"/>
</dbReference>
<sequence>MMLEAERQSVVDACHVMQNKGLVVGTAGNVSIRVDDLVVISPSAVPYEELTAADVCVHRLDGTPVEARLKPSSELPLHLSVYQATDAGGITHNHAPASTAMGLVCDEVPCSHYYSAMFGGPIRVAPYAEFGTDDLARNVTEALAGRKGALMSNHGAITTGPTLAKALDLLPYLEYICEVQLRAMSTGRPVKTLSAEQMADAGIGISGYTPAALNTDKS</sequence>
<keyword evidence="2 4" id="KW-0456">Lyase</keyword>
<evidence type="ECO:0000256" key="1">
    <source>
        <dbReference type="ARBA" id="ARBA00022723"/>
    </source>
</evidence>
<keyword evidence="5" id="KW-1185">Reference proteome</keyword>
<dbReference type="SUPFAM" id="SSF53639">
    <property type="entry name" value="AraD/HMP-PK domain-like"/>
    <property type="match status" value="1"/>
</dbReference>
<dbReference type="KEGG" id="acij:JS278_00485"/>
<dbReference type="Gene3D" id="3.40.225.10">
    <property type="entry name" value="Class II aldolase/adducin N-terminal domain"/>
    <property type="match status" value="1"/>
</dbReference>
<dbReference type="RefSeq" id="WP_114043803.1">
    <property type="nucleotide sequence ID" value="NZ_CP025198.1"/>
</dbReference>
<dbReference type="SMART" id="SM01007">
    <property type="entry name" value="Aldolase_II"/>
    <property type="match status" value="1"/>
</dbReference>
<keyword evidence="1" id="KW-0479">Metal-binding</keyword>
<evidence type="ECO:0000313" key="4">
    <source>
        <dbReference type="EMBL" id="AXE37678.1"/>
    </source>
</evidence>
<dbReference type="GO" id="GO:0008738">
    <property type="term" value="F:L-fuculose-phosphate aldolase activity"/>
    <property type="evidence" value="ECO:0007669"/>
    <property type="project" value="UniProtKB-EC"/>
</dbReference>
<evidence type="ECO:0000313" key="5">
    <source>
        <dbReference type="Proteomes" id="UP000251995"/>
    </source>
</evidence>
<dbReference type="EMBL" id="CP025198">
    <property type="protein sequence ID" value="AXE37678.1"/>
    <property type="molecule type" value="Genomic_DNA"/>
</dbReference>
<dbReference type="InterPro" id="IPR001303">
    <property type="entry name" value="Aldolase_II/adducin_N"/>
</dbReference>
<dbReference type="GO" id="GO:0046872">
    <property type="term" value="F:metal ion binding"/>
    <property type="evidence" value="ECO:0007669"/>
    <property type="project" value="UniProtKB-KW"/>
</dbReference>
<accession>A0A344UQY0</accession>
<gene>
    <name evidence="4" type="primary">fucA_2</name>
    <name evidence="4" type="ORF">JS278_00485</name>
</gene>
<dbReference type="AlphaFoldDB" id="A0A344UQY0"/>
<dbReference type="GO" id="GO:0019323">
    <property type="term" value="P:pentose catabolic process"/>
    <property type="evidence" value="ECO:0007669"/>
    <property type="project" value="TreeGrafter"/>
</dbReference>
<dbReference type="OrthoDB" id="9786287at2"/>
<dbReference type="Pfam" id="PF00596">
    <property type="entry name" value="Aldolase_II"/>
    <property type="match status" value="1"/>
</dbReference>
<proteinExistence type="predicted"/>
<dbReference type="PANTHER" id="PTHR22789:SF0">
    <property type="entry name" value="3-OXO-TETRONATE 4-PHOSPHATE DECARBOXYLASE-RELATED"/>
    <property type="match status" value="1"/>
</dbReference>
<dbReference type="GO" id="GO:0005829">
    <property type="term" value="C:cytosol"/>
    <property type="evidence" value="ECO:0007669"/>
    <property type="project" value="TreeGrafter"/>
</dbReference>
<organism evidence="4 5">
    <name type="scientific">Acidipropionibacterium virtanenii</name>
    <dbReference type="NCBI Taxonomy" id="2057246"/>
    <lineage>
        <taxon>Bacteria</taxon>
        <taxon>Bacillati</taxon>
        <taxon>Actinomycetota</taxon>
        <taxon>Actinomycetes</taxon>
        <taxon>Propionibacteriales</taxon>
        <taxon>Propionibacteriaceae</taxon>
        <taxon>Acidipropionibacterium</taxon>
    </lineage>
</organism>
<dbReference type="EC" id="4.1.2.17" evidence="4"/>